<dbReference type="InterPro" id="IPR022644">
    <property type="entry name" value="De-COase2_N"/>
</dbReference>
<dbReference type="AlphaFoldDB" id="A0A1S7QSE9"/>
<comment type="cofactor">
    <cofactor evidence="1 3">
        <name>pyridoxal 5'-phosphate</name>
        <dbReference type="ChEBI" id="CHEBI:597326"/>
    </cofactor>
</comment>
<protein>
    <submittedName>
        <fullName evidence="5">Diaminopimelate decarboxylase (Modular protein)</fullName>
        <ecNumber evidence="5">4.1.1.20</ecNumber>
    </submittedName>
</protein>
<dbReference type="InterPro" id="IPR029066">
    <property type="entry name" value="PLP-binding_barrel"/>
</dbReference>
<evidence type="ECO:0000313" key="5">
    <source>
        <dbReference type="EMBL" id="CUX41448.1"/>
    </source>
</evidence>
<name>A0A1S7QSE9_AGRTU</name>
<dbReference type="PRINTS" id="PR01182">
    <property type="entry name" value="ORNDCRBXLASE"/>
</dbReference>
<feature type="modified residue" description="N6-(pyridoxal phosphate)lysine" evidence="3">
    <location>
        <position position="74"/>
    </location>
</feature>
<dbReference type="PRINTS" id="PR01179">
    <property type="entry name" value="ODADCRBXLASE"/>
</dbReference>
<dbReference type="InterPro" id="IPR002433">
    <property type="entry name" value="Orn_de-COase"/>
</dbReference>
<dbReference type="GO" id="GO:0008836">
    <property type="term" value="F:diaminopimelate decarboxylase activity"/>
    <property type="evidence" value="ECO:0007669"/>
    <property type="project" value="UniProtKB-EC"/>
</dbReference>
<accession>A0A1S7QSE9</accession>
<keyword evidence="2 3" id="KW-0663">Pyridoxal phosphate</keyword>
<dbReference type="InterPro" id="IPR009006">
    <property type="entry name" value="Ala_racemase/Decarboxylase_C"/>
</dbReference>
<dbReference type="PANTHER" id="PTHR43727">
    <property type="entry name" value="DIAMINOPIMELATE DECARBOXYLASE"/>
    <property type="match status" value="1"/>
</dbReference>
<sequence>MAPTDKPQSHGPAFAAALFGISENDLMIGGLPVRDIVAGTGTPCFLYDASAMRRAYRNLETALSGFADIYYSVKANPLPAIISLFRQEGAGAEIASVGEYRAAIKAGVAPEKIIFAGPGKSKAELREVIEGGIGEIHIESAEEIGRIEAIGKPVKASIRINPVPDAQAGAMRMGGKATAFGFDEEELENVLPLFKDARHIDLIGVHIYGGTQILDADMLVSQWRHGISLAARMAEMLGKPLETIDLGGGLGIPYFAGETPLDLEKVSAAIPDLKALLKAHPLVADAHIIVEPGRFLAGPAGIYVAEVNSVKNSRGTTFVVMDGGMHHHLAASGNLGQIVKRNYPIVAPAMMQADYEETATIVGPLCTPLDTLARNAALPKLKAGDLLAILQSGAYGATASPSGFLSHPAAKEVLIEDGDIAIVTSARDRAGDNIATLTSENPHQTLRIYDIREGVIAADLYDLLHLLAPASQTATWVVSTVKSLQSADEWFEVVGESRDDLEMLAQKDARISGAVLADLAKKAKQVIWGQFTALSPALDQEWVTIRAIDSSFYEVTTPDANVQDKIKSFFRDVRPTDSQYR</sequence>
<feature type="active site" description="Proton donor" evidence="3">
    <location>
        <position position="366"/>
    </location>
</feature>
<dbReference type="GO" id="GO:0006596">
    <property type="term" value="P:polyamine biosynthetic process"/>
    <property type="evidence" value="ECO:0007669"/>
    <property type="project" value="InterPro"/>
</dbReference>
<evidence type="ECO:0000256" key="2">
    <source>
        <dbReference type="ARBA" id="ARBA00022898"/>
    </source>
</evidence>
<reference evidence="5 6" key="1">
    <citation type="submission" date="2016-01" db="EMBL/GenBank/DDBJ databases">
        <authorList>
            <person name="Oliw E.H."/>
        </authorList>
    </citation>
    <scope>NUCLEOTIDE SEQUENCE [LARGE SCALE GENOMIC DNA]</scope>
    <source>
        <strain evidence="5 6">Kerr 14</strain>
    </source>
</reference>
<dbReference type="Gene3D" id="3.20.20.10">
    <property type="entry name" value="Alanine racemase"/>
    <property type="match status" value="1"/>
</dbReference>
<dbReference type="CDD" id="cd06839">
    <property type="entry name" value="PLPDE_III_Btrk_like"/>
    <property type="match status" value="1"/>
</dbReference>
<feature type="domain" description="Orn/DAP/Arg decarboxylase 2 N-terminal" evidence="4">
    <location>
        <begin position="52"/>
        <end position="297"/>
    </location>
</feature>
<dbReference type="Gene3D" id="2.40.37.10">
    <property type="entry name" value="Lyase, Ornithine Decarboxylase, Chain A, domain 1"/>
    <property type="match status" value="1"/>
</dbReference>
<dbReference type="InterPro" id="IPR000183">
    <property type="entry name" value="Orn/DAP/Arg_de-COase"/>
</dbReference>
<evidence type="ECO:0000256" key="3">
    <source>
        <dbReference type="PIRSR" id="PIRSR600183-50"/>
    </source>
</evidence>
<organism evidence="5 6">
    <name type="scientific">Agrobacterium tumefaciens str. Kerr 14</name>
    <dbReference type="NCBI Taxonomy" id="1183424"/>
    <lineage>
        <taxon>Bacteria</taxon>
        <taxon>Pseudomonadati</taxon>
        <taxon>Pseudomonadota</taxon>
        <taxon>Alphaproteobacteria</taxon>
        <taxon>Hyphomicrobiales</taxon>
        <taxon>Rhizobiaceae</taxon>
        <taxon>Rhizobium/Agrobacterium group</taxon>
        <taxon>Agrobacterium</taxon>
        <taxon>Agrobacterium tumefaciens complex</taxon>
    </lineage>
</organism>
<gene>
    <name evidence="5" type="ORF">AGR4C_Cc80477</name>
</gene>
<dbReference type="EMBL" id="FBWC01000017">
    <property type="protein sequence ID" value="CUX41448.1"/>
    <property type="molecule type" value="Genomic_DNA"/>
</dbReference>
<dbReference type="SUPFAM" id="SSF50621">
    <property type="entry name" value="Alanine racemase C-terminal domain-like"/>
    <property type="match status" value="1"/>
</dbReference>
<dbReference type="PANTHER" id="PTHR43727:SF2">
    <property type="entry name" value="GROUP IV DECARBOXYLASE"/>
    <property type="match status" value="1"/>
</dbReference>
<dbReference type="Pfam" id="PF02784">
    <property type="entry name" value="Orn_Arg_deC_N"/>
    <property type="match status" value="1"/>
</dbReference>
<dbReference type="Proteomes" id="UP000191897">
    <property type="component" value="Unassembled WGS sequence"/>
</dbReference>
<keyword evidence="5" id="KW-0456">Lyase</keyword>
<dbReference type="SUPFAM" id="SSF51419">
    <property type="entry name" value="PLP-binding barrel"/>
    <property type="match status" value="1"/>
</dbReference>
<evidence type="ECO:0000259" key="4">
    <source>
        <dbReference type="Pfam" id="PF02784"/>
    </source>
</evidence>
<evidence type="ECO:0000313" key="6">
    <source>
        <dbReference type="Proteomes" id="UP000191897"/>
    </source>
</evidence>
<proteinExistence type="predicted"/>
<dbReference type="EC" id="4.1.1.20" evidence="5"/>
<dbReference type="GO" id="GO:0009089">
    <property type="term" value="P:lysine biosynthetic process via diaminopimelate"/>
    <property type="evidence" value="ECO:0007669"/>
    <property type="project" value="TreeGrafter"/>
</dbReference>
<evidence type="ECO:0000256" key="1">
    <source>
        <dbReference type="ARBA" id="ARBA00001933"/>
    </source>
</evidence>